<feature type="domain" description="Endoribonuclease YicC-like C-terminal" evidence="7">
    <location>
        <begin position="173"/>
        <end position="291"/>
    </location>
</feature>
<dbReference type="PANTHER" id="PTHR30636:SF3">
    <property type="entry name" value="UPF0701 PROTEIN YICC"/>
    <property type="match status" value="1"/>
</dbReference>
<keyword evidence="3" id="KW-0255">Endonuclease</keyword>
<evidence type="ECO:0000259" key="6">
    <source>
        <dbReference type="Pfam" id="PF03755"/>
    </source>
</evidence>
<dbReference type="NCBIfam" id="TIGR00255">
    <property type="entry name" value="YicC/YloC family endoribonuclease"/>
    <property type="match status" value="1"/>
</dbReference>
<reference evidence="8" key="1">
    <citation type="submission" date="2020-10" db="EMBL/GenBank/DDBJ databases">
        <title>ChiBAC.</title>
        <authorList>
            <person name="Zenner C."/>
            <person name="Hitch T.C.A."/>
            <person name="Clavel T."/>
        </authorList>
    </citation>
    <scope>NUCLEOTIDE SEQUENCE</scope>
    <source>
        <strain evidence="8">DSM 107454</strain>
    </source>
</reference>
<keyword evidence="9" id="KW-1185">Reference proteome</keyword>
<evidence type="ECO:0000259" key="7">
    <source>
        <dbReference type="Pfam" id="PF08340"/>
    </source>
</evidence>
<dbReference type="GO" id="GO:0016787">
    <property type="term" value="F:hydrolase activity"/>
    <property type="evidence" value="ECO:0007669"/>
    <property type="project" value="UniProtKB-KW"/>
</dbReference>
<comment type="cofactor">
    <cofactor evidence="1">
        <name>a divalent metal cation</name>
        <dbReference type="ChEBI" id="CHEBI:60240"/>
    </cofactor>
</comment>
<dbReference type="EMBL" id="JADCKB010000007">
    <property type="protein sequence ID" value="MBE5039781.1"/>
    <property type="molecule type" value="Genomic_DNA"/>
</dbReference>
<name>A0A9D5LXM2_9FIRM</name>
<gene>
    <name evidence="8" type="ORF">INF28_04800</name>
</gene>
<keyword evidence="2" id="KW-0540">Nuclease</keyword>
<dbReference type="PANTHER" id="PTHR30636">
    <property type="entry name" value="UPF0701 PROTEIN YICC"/>
    <property type="match status" value="1"/>
</dbReference>
<dbReference type="Pfam" id="PF03755">
    <property type="entry name" value="YicC-like_N"/>
    <property type="match status" value="1"/>
</dbReference>
<sequence length="291" mass="33341">MLRSMTGFGRCEEVIEGFSIQVQIKSVNHRYSDFTIKTPRFYTFLEDKLRTLAMNSIARGKVEILLNLEKQASDDKVITLDRSAAEGYMNALRLLTEYGLKDDLTLSSMTDFHDIFRIEYKETDEAHLSELVAGVFQKALEEFSQMRCTEGARLEQSLRQHLSALLHEVEAVEIRSPQCVEAYRQRLRTKLQEVLSETSVDENRILTEAALFADKTAVDEETVRLRSHIAAFETAMQTQQPIGKKLDFIVQEMNREANTIGSKGNDMEIAAHVVEMKSIIEKIREQIQNIE</sequence>
<keyword evidence="4" id="KW-0378">Hydrolase</keyword>
<evidence type="ECO:0000256" key="1">
    <source>
        <dbReference type="ARBA" id="ARBA00001968"/>
    </source>
</evidence>
<evidence type="ECO:0000313" key="8">
    <source>
        <dbReference type="EMBL" id="MBE5039781.1"/>
    </source>
</evidence>
<comment type="caution">
    <text evidence="8">The sequence shown here is derived from an EMBL/GenBank/DDBJ whole genome shotgun (WGS) entry which is preliminary data.</text>
</comment>
<dbReference type="Pfam" id="PF08340">
    <property type="entry name" value="YicC-like_C"/>
    <property type="match status" value="1"/>
</dbReference>
<protein>
    <submittedName>
        <fullName evidence="8">YicC family protein</fullName>
    </submittedName>
</protein>
<evidence type="ECO:0000313" key="9">
    <source>
        <dbReference type="Proteomes" id="UP000806542"/>
    </source>
</evidence>
<comment type="similarity">
    <text evidence="5">Belongs to the YicC/YloC family.</text>
</comment>
<dbReference type="InterPro" id="IPR013527">
    <property type="entry name" value="YicC-like_N"/>
</dbReference>
<proteinExistence type="inferred from homology"/>
<evidence type="ECO:0000256" key="2">
    <source>
        <dbReference type="ARBA" id="ARBA00022722"/>
    </source>
</evidence>
<dbReference type="RefSeq" id="WP_226392345.1">
    <property type="nucleotide sequence ID" value="NZ_JADCKB010000007.1"/>
</dbReference>
<dbReference type="Proteomes" id="UP000806542">
    <property type="component" value="Unassembled WGS sequence"/>
</dbReference>
<dbReference type="InterPro" id="IPR013551">
    <property type="entry name" value="YicC-like_C"/>
</dbReference>
<evidence type="ECO:0000256" key="5">
    <source>
        <dbReference type="ARBA" id="ARBA00035648"/>
    </source>
</evidence>
<accession>A0A9D5LXM2</accession>
<dbReference type="InterPro" id="IPR005229">
    <property type="entry name" value="YicC/YloC-like"/>
</dbReference>
<evidence type="ECO:0000256" key="4">
    <source>
        <dbReference type="ARBA" id="ARBA00022801"/>
    </source>
</evidence>
<evidence type="ECO:0000256" key="3">
    <source>
        <dbReference type="ARBA" id="ARBA00022759"/>
    </source>
</evidence>
<dbReference type="GO" id="GO:0004521">
    <property type="term" value="F:RNA endonuclease activity"/>
    <property type="evidence" value="ECO:0007669"/>
    <property type="project" value="InterPro"/>
</dbReference>
<dbReference type="AlphaFoldDB" id="A0A9D5LXM2"/>
<feature type="domain" description="Endoribonuclease YicC-like N-terminal" evidence="6">
    <location>
        <begin position="2"/>
        <end position="155"/>
    </location>
</feature>
<organism evidence="8 9">
    <name type="scientific">Ructibacterium gallinarum</name>
    <dbReference type="NCBI Taxonomy" id="2779355"/>
    <lineage>
        <taxon>Bacteria</taxon>
        <taxon>Bacillati</taxon>
        <taxon>Bacillota</taxon>
        <taxon>Clostridia</taxon>
        <taxon>Eubacteriales</taxon>
        <taxon>Oscillospiraceae</taxon>
        <taxon>Ructibacterium</taxon>
    </lineage>
</organism>